<reference evidence="1" key="2">
    <citation type="submission" date="2022-06" db="UniProtKB">
        <authorList>
            <consortium name="EnsemblMetazoa"/>
        </authorList>
    </citation>
    <scope>IDENTIFICATION</scope>
    <source>
        <strain evidence="1">PS312</strain>
    </source>
</reference>
<sequence>MSPTYRMDPSAPRDTLSLKCPCGYIKRDVMCIGDAVDREQKTSSRLSFTCPFCALESVVILNKPIRGQAVQFFSRSKNPDRPPLTNHGS</sequence>
<dbReference type="OrthoDB" id="5992405at2759"/>
<dbReference type="EnsemblMetazoa" id="PPA44640.1">
    <property type="protein sequence ID" value="PPA44640.1"/>
    <property type="gene ID" value="WBGene00283009"/>
</dbReference>
<accession>A0A2A6CS52</accession>
<organism evidence="1 2">
    <name type="scientific">Pristionchus pacificus</name>
    <name type="common">Parasitic nematode worm</name>
    <dbReference type="NCBI Taxonomy" id="54126"/>
    <lineage>
        <taxon>Eukaryota</taxon>
        <taxon>Metazoa</taxon>
        <taxon>Ecdysozoa</taxon>
        <taxon>Nematoda</taxon>
        <taxon>Chromadorea</taxon>
        <taxon>Rhabditida</taxon>
        <taxon>Rhabditina</taxon>
        <taxon>Diplogasteromorpha</taxon>
        <taxon>Diplogasteroidea</taxon>
        <taxon>Neodiplogasteridae</taxon>
        <taxon>Pristionchus</taxon>
    </lineage>
</organism>
<evidence type="ECO:0000313" key="2">
    <source>
        <dbReference type="Proteomes" id="UP000005239"/>
    </source>
</evidence>
<reference evidence="2" key="1">
    <citation type="journal article" date="2008" name="Nat. Genet.">
        <title>The Pristionchus pacificus genome provides a unique perspective on nematode lifestyle and parasitism.</title>
        <authorList>
            <person name="Dieterich C."/>
            <person name="Clifton S.W."/>
            <person name="Schuster L.N."/>
            <person name="Chinwalla A."/>
            <person name="Delehaunty K."/>
            <person name="Dinkelacker I."/>
            <person name="Fulton L."/>
            <person name="Fulton R."/>
            <person name="Godfrey J."/>
            <person name="Minx P."/>
            <person name="Mitreva M."/>
            <person name="Roeseler W."/>
            <person name="Tian H."/>
            <person name="Witte H."/>
            <person name="Yang S.P."/>
            <person name="Wilson R.K."/>
            <person name="Sommer R.J."/>
        </authorList>
    </citation>
    <scope>NUCLEOTIDE SEQUENCE [LARGE SCALE GENOMIC DNA]</scope>
    <source>
        <strain evidence="2">PS312</strain>
    </source>
</reference>
<name>A0A2A6CS52_PRIPA</name>
<accession>A0A8R1V2M5</accession>
<dbReference type="AlphaFoldDB" id="A0A2A6CS52"/>
<dbReference type="Proteomes" id="UP000005239">
    <property type="component" value="Unassembled WGS sequence"/>
</dbReference>
<gene>
    <name evidence="1" type="primary">WBGene00283009</name>
</gene>
<evidence type="ECO:0000313" key="1">
    <source>
        <dbReference type="EnsemblMetazoa" id="PPA44640.1"/>
    </source>
</evidence>
<proteinExistence type="predicted"/>
<keyword evidence="2" id="KW-1185">Reference proteome</keyword>
<protein>
    <submittedName>
        <fullName evidence="1">Uncharacterized protein</fullName>
    </submittedName>
</protein>